<dbReference type="Proteomes" id="UP001732700">
    <property type="component" value="Chromosome 4A"/>
</dbReference>
<reference evidence="1" key="1">
    <citation type="submission" date="2021-05" db="EMBL/GenBank/DDBJ databases">
        <authorList>
            <person name="Scholz U."/>
            <person name="Mascher M."/>
            <person name="Fiebig A."/>
        </authorList>
    </citation>
    <scope>NUCLEOTIDE SEQUENCE [LARGE SCALE GENOMIC DNA]</scope>
</reference>
<accession>A0ACD5WMZ6</accession>
<protein>
    <submittedName>
        <fullName evidence="1">Uncharacterized protein</fullName>
    </submittedName>
</protein>
<proteinExistence type="predicted"/>
<reference evidence="1" key="2">
    <citation type="submission" date="2025-09" db="UniProtKB">
        <authorList>
            <consortium name="EnsemblPlants"/>
        </authorList>
    </citation>
    <scope>IDENTIFICATION</scope>
</reference>
<sequence length="386" mass="43100">MEQLPALDYVRGAALDCVRGAALAVLLVWILAAEFVKRRRLHQGGEHGAVVSAQRRGIPAHIAAFCSASITLSHIGFSVLWVWKKQAVSLGLVFESASWLLSTLLLLYYNCKREGSGVVASGWPAVLVSWWFFSFFFESLLVSLHFLRLFHSATAVDFASLPFCAIICLAVVVAMRISKANQKAELEQQPLLLPREEDGDDSSSDRFSSSGWWSRLTFRWLNPVFEKGHRVRLELEHIPPVPPSETAEQSYALLQETLHRQKPEPMPLRKAIICAVWTPLAGNAVFAGLNTVSSYMGPFLITYLVELLSDKNTDDKGHGRGYMLACLFFASKTVESLSQRQWYFGARRIGFQVRAALMVSIYKKSLLMKNSNTVAGEVVNFLDVDV</sequence>
<keyword evidence="2" id="KW-1185">Reference proteome</keyword>
<evidence type="ECO:0000313" key="2">
    <source>
        <dbReference type="Proteomes" id="UP001732700"/>
    </source>
</evidence>
<evidence type="ECO:0000313" key="1">
    <source>
        <dbReference type="EnsemblPlants" id="AVESA.00010b.r2.4AG0642530.1.CDS"/>
    </source>
</evidence>
<name>A0ACD5WMZ6_AVESA</name>
<organism evidence="1 2">
    <name type="scientific">Avena sativa</name>
    <name type="common">Oat</name>
    <dbReference type="NCBI Taxonomy" id="4498"/>
    <lineage>
        <taxon>Eukaryota</taxon>
        <taxon>Viridiplantae</taxon>
        <taxon>Streptophyta</taxon>
        <taxon>Embryophyta</taxon>
        <taxon>Tracheophyta</taxon>
        <taxon>Spermatophyta</taxon>
        <taxon>Magnoliopsida</taxon>
        <taxon>Liliopsida</taxon>
        <taxon>Poales</taxon>
        <taxon>Poaceae</taxon>
        <taxon>BOP clade</taxon>
        <taxon>Pooideae</taxon>
        <taxon>Poodae</taxon>
        <taxon>Poeae</taxon>
        <taxon>Poeae Chloroplast Group 1 (Aveneae type)</taxon>
        <taxon>Aveninae</taxon>
        <taxon>Avena</taxon>
    </lineage>
</organism>
<dbReference type="EnsemblPlants" id="AVESA.00010b.r2.4AG0642530.1">
    <property type="protein sequence ID" value="AVESA.00010b.r2.4AG0642530.1.CDS"/>
    <property type="gene ID" value="AVESA.00010b.r2.4AG0642530"/>
</dbReference>